<organism evidence="1 2">
    <name type="scientific">Escherichia coli</name>
    <dbReference type="NCBI Taxonomy" id="562"/>
    <lineage>
        <taxon>Bacteria</taxon>
        <taxon>Pseudomonadati</taxon>
        <taxon>Pseudomonadota</taxon>
        <taxon>Gammaproteobacteria</taxon>
        <taxon>Enterobacterales</taxon>
        <taxon>Enterobacteriaceae</taxon>
        <taxon>Escherichia</taxon>
    </lineage>
</organism>
<evidence type="ECO:0000313" key="2">
    <source>
        <dbReference type="Proteomes" id="UP000392867"/>
    </source>
</evidence>
<dbReference type="Proteomes" id="UP000392867">
    <property type="component" value="Unassembled WGS sequence"/>
</dbReference>
<gene>
    <name evidence="1" type="ORF">FVB16_07010</name>
</gene>
<dbReference type="RefSeq" id="WP_097518137.1">
    <property type="nucleotide sequence ID" value="NZ_CAJSJR010000091.1"/>
</dbReference>
<comment type="caution">
    <text evidence="1">The sequence shown here is derived from an EMBL/GenBank/DDBJ whole genome shotgun (WGS) entry which is preliminary data.</text>
</comment>
<name>A0A5N8H6E0_ECOLX</name>
<accession>A0A5N8H6E0</accession>
<sequence length="76" mass="8748">MNLFDSLNNARRLTELAGAVLERSKRYPQRYALKITPPVSELVESEEETVITIHTNGLRRRVKATRISGCTVYWEV</sequence>
<reference evidence="1 2" key="1">
    <citation type="submission" date="2019-08" db="EMBL/GenBank/DDBJ databases">
        <title>Identification of Water Treatment Resistant and Multidrug Resistant Urinary Pathogenic Escherichia coli in Wastewater.</title>
        <authorList>
            <person name="Neumann N."/>
        </authorList>
    </citation>
    <scope>NUCLEOTIDE SEQUENCE [LARGE SCALE GENOMIC DNA]</scope>
    <source>
        <strain evidence="1 2">WU2356</strain>
    </source>
</reference>
<dbReference type="EMBL" id="VOTT01000070">
    <property type="protein sequence ID" value="MPU48588.1"/>
    <property type="molecule type" value="Genomic_DNA"/>
</dbReference>
<protein>
    <submittedName>
        <fullName evidence="1">Uncharacterized protein</fullName>
    </submittedName>
</protein>
<dbReference type="AlphaFoldDB" id="A0A5N8H6E0"/>
<evidence type="ECO:0000313" key="1">
    <source>
        <dbReference type="EMBL" id="MPU48588.1"/>
    </source>
</evidence>
<proteinExistence type="predicted"/>